<name>A0A1H0FYG7_9BACT</name>
<protein>
    <submittedName>
        <fullName evidence="1">Transposase</fullName>
    </submittedName>
</protein>
<evidence type="ECO:0000313" key="2">
    <source>
        <dbReference type="Proteomes" id="UP000199602"/>
    </source>
</evidence>
<dbReference type="RefSeq" id="WP_092066381.1">
    <property type="nucleotide sequence ID" value="NZ_FNIN01000015.1"/>
</dbReference>
<dbReference type="EMBL" id="FNIN01000015">
    <property type="protein sequence ID" value="SDN99718.1"/>
    <property type="molecule type" value="Genomic_DNA"/>
</dbReference>
<dbReference type="AlphaFoldDB" id="A0A1H0FYG7"/>
<dbReference type="STRING" id="206665.SAMN04488516_11531"/>
<dbReference type="OrthoDB" id="5469813at2"/>
<accession>A0A1H0FYG7</accession>
<sequence length="277" mass="33125">MLLKEYERLVYSPKKAANFIAKLCWPNYQRFCPSCKSRKFKKLSSQKRKCLRCNTIFTDFTARYFNIVRIKPDDWLRIVKLFEMETRPDEIAHQLGLSYNTIRKALTSIRLAILANSLDGSSLIKHFNLYSFPSKKKARIQNPPVFGLIEQEKHVFIDFLPDLDLESFVHLKLNFKLPSKKIGQIIYTAPVRQYLSLLVYDHKITTTYNLKHQGRYIALDGNKNFWPFAKRRLHSFRTTSELNFLLYFKELEFRYNYKQKDFFLRLLKYLASFIEKQ</sequence>
<reference evidence="1 2" key="1">
    <citation type="submission" date="2016-10" db="EMBL/GenBank/DDBJ databases">
        <authorList>
            <person name="de Groot N.N."/>
        </authorList>
    </citation>
    <scope>NUCLEOTIDE SEQUENCE [LARGE SCALE GENOMIC DNA]</scope>
    <source>
        <strain evidence="1 2">DSM 15269</strain>
    </source>
</reference>
<evidence type="ECO:0000313" key="1">
    <source>
        <dbReference type="EMBL" id="SDN99718.1"/>
    </source>
</evidence>
<gene>
    <name evidence="1" type="ORF">SAMN04488516_11531</name>
</gene>
<keyword evidence="2" id="KW-1185">Reference proteome</keyword>
<dbReference type="Proteomes" id="UP000199602">
    <property type="component" value="Unassembled WGS sequence"/>
</dbReference>
<proteinExistence type="predicted"/>
<organism evidence="1 2">
    <name type="scientific">Desulfonauticus submarinus</name>
    <dbReference type="NCBI Taxonomy" id="206665"/>
    <lineage>
        <taxon>Bacteria</taxon>
        <taxon>Pseudomonadati</taxon>
        <taxon>Thermodesulfobacteriota</taxon>
        <taxon>Desulfovibrionia</taxon>
        <taxon>Desulfovibrionales</taxon>
        <taxon>Desulfonauticaceae</taxon>
        <taxon>Desulfonauticus</taxon>
    </lineage>
</organism>